<gene>
    <name evidence="1" type="ORF">Lalb_Chr20g0115491</name>
</gene>
<reference evidence="2" key="1">
    <citation type="journal article" date="2020" name="Nat. Commun.">
        <title>Genome sequence of the cluster root forming white lupin.</title>
        <authorList>
            <person name="Hufnagel B."/>
            <person name="Marques A."/>
            <person name="Soriano A."/>
            <person name="Marques L."/>
            <person name="Divol F."/>
            <person name="Doumas P."/>
            <person name="Sallet E."/>
            <person name="Mancinotti D."/>
            <person name="Carrere S."/>
            <person name="Marande W."/>
            <person name="Arribat S."/>
            <person name="Keller J."/>
            <person name="Huneau C."/>
            <person name="Blein T."/>
            <person name="Aime D."/>
            <person name="Laguerre M."/>
            <person name="Taylor J."/>
            <person name="Schubert V."/>
            <person name="Nelson M."/>
            <person name="Geu-Flores F."/>
            <person name="Crespi M."/>
            <person name="Gallardo-Guerrero K."/>
            <person name="Delaux P.-M."/>
            <person name="Salse J."/>
            <person name="Berges H."/>
            <person name="Guyot R."/>
            <person name="Gouzy J."/>
            <person name="Peret B."/>
        </authorList>
    </citation>
    <scope>NUCLEOTIDE SEQUENCE [LARGE SCALE GENOMIC DNA]</scope>
    <source>
        <strain evidence="2">cv. Amiga</strain>
    </source>
</reference>
<dbReference type="Proteomes" id="UP000447434">
    <property type="component" value="Chromosome 20"/>
</dbReference>
<proteinExistence type="predicted"/>
<evidence type="ECO:0000313" key="2">
    <source>
        <dbReference type="Proteomes" id="UP000447434"/>
    </source>
</evidence>
<dbReference type="AlphaFoldDB" id="A0A6A4NGG3"/>
<comment type="caution">
    <text evidence="1">The sequence shown here is derived from an EMBL/GenBank/DDBJ whole genome shotgun (WGS) entry which is preliminary data.</text>
</comment>
<evidence type="ECO:0000313" key="1">
    <source>
        <dbReference type="EMBL" id="KAE9591173.1"/>
    </source>
</evidence>
<sequence length="177" mass="20427">MSKHHFQFGLQTRFELSTLGLPVNLKFIVRTIYGQFLEFGRIIPHKHVPLLQPQELYLLPFQVSGKVFWEKLSLEGILGDSLFFGLHLPPSILRPVFGFLYWHRGCISHLMGITTIHSPKYSFQVLDPLICSIRGESALELAGITPTEFIQALVFFLSLWCQRVLSRTRHRILIQVL</sequence>
<organism evidence="1 2">
    <name type="scientific">Lupinus albus</name>
    <name type="common">White lupine</name>
    <name type="synonym">Lupinus termis</name>
    <dbReference type="NCBI Taxonomy" id="3870"/>
    <lineage>
        <taxon>Eukaryota</taxon>
        <taxon>Viridiplantae</taxon>
        <taxon>Streptophyta</taxon>
        <taxon>Embryophyta</taxon>
        <taxon>Tracheophyta</taxon>
        <taxon>Spermatophyta</taxon>
        <taxon>Magnoliopsida</taxon>
        <taxon>eudicotyledons</taxon>
        <taxon>Gunneridae</taxon>
        <taxon>Pentapetalae</taxon>
        <taxon>rosids</taxon>
        <taxon>fabids</taxon>
        <taxon>Fabales</taxon>
        <taxon>Fabaceae</taxon>
        <taxon>Papilionoideae</taxon>
        <taxon>50 kb inversion clade</taxon>
        <taxon>genistoids sensu lato</taxon>
        <taxon>core genistoids</taxon>
        <taxon>Genisteae</taxon>
        <taxon>Lupinus</taxon>
    </lineage>
</organism>
<protein>
    <submittedName>
        <fullName evidence="1">Uncharacterized protein</fullName>
    </submittedName>
</protein>
<dbReference type="EMBL" id="WOCE01000020">
    <property type="protein sequence ID" value="KAE9591173.1"/>
    <property type="molecule type" value="Genomic_DNA"/>
</dbReference>
<name>A0A6A4NGG3_LUPAL</name>
<accession>A0A6A4NGG3</accession>
<keyword evidence="2" id="KW-1185">Reference proteome</keyword>